<dbReference type="RefSeq" id="XP_005823355.1">
    <property type="nucleotide sequence ID" value="XM_005823298.1"/>
</dbReference>
<sequence>MPLTRRFATELSYEWQTHCICYKDLQREAENLVGDYDEELEMVFKFHLTVAIEQANNFYLTKETHVKECLEDVSKAVDAVAEVHLEREAKHLPPAMGRGYTKMLGKSPTTSTDHLWAAIHFE</sequence>
<dbReference type="EMBL" id="JH993075">
    <property type="protein sequence ID" value="EKX36375.1"/>
    <property type="molecule type" value="Genomic_DNA"/>
</dbReference>
<accession>L1IKQ5</accession>
<reference evidence="2" key="3">
    <citation type="submission" date="2016-03" db="UniProtKB">
        <authorList>
            <consortium name="EnsemblProtists"/>
        </authorList>
    </citation>
    <scope>IDENTIFICATION</scope>
</reference>
<gene>
    <name evidence="1" type="ORF">GUITHDRAFT_155266</name>
</gene>
<dbReference type="KEGG" id="gtt:GUITHDRAFT_155266"/>
<dbReference type="OrthoDB" id="10505537at2759"/>
<dbReference type="EnsemblProtists" id="EKX36375">
    <property type="protein sequence ID" value="EKX36375"/>
    <property type="gene ID" value="GUITHDRAFT_155266"/>
</dbReference>
<reference evidence="1 3" key="1">
    <citation type="journal article" date="2012" name="Nature">
        <title>Algal genomes reveal evolutionary mosaicism and the fate of nucleomorphs.</title>
        <authorList>
            <consortium name="DOE Joint Genome Institute"/>
            <person name="Curtis B.A."/>
            <person name="Tanifuji G."/>
            <person name="Burki F."/>
            <person name="Gruber A."/>
            <person name="Irimia M."/>
            <person name="Maruyama S."/>
            <person name="Arias M.C."/>
            <person name="Ball S.G."/>
            <person name="Gile G.H."/>
            <person name="Hirakawa Y."/>
            <person name="Hopkins J.F."/>
            <person name="Kuo A."/>
            <person name="Rensing S.A."/>
            <person name="Schmutz J."/>
            <person name="Symeonidi A."/>
            <person name="Elias M."/>
            <person name="Eveleigh R.J."/>
            <person name="Herman E.K."/>
            <person name="Klute M.J."/>
            <person name="Nakayama T."/>
            <person name="Obornik M."/>
            <person name="Reyes-Prieto A."/>
            <person name="Armbrust E.V."/>
            <person name="Aves S.J."/>
            <person name="Beiko R.G."/>
            <person name="Coutinho P."/>
            <person name="Dacks J.B."/>
            <person name="Durnford D.G."/>
            <person name="Fast N.M."/>
            <person name="Green B.R."/>
            <person name="Grisdale C.J."/>
            <person name="Hempel F."/>
            <person name="Henrissat B."/>
            <person name="Hoppner M.P."/>
            <person name="Ishida K."/>
            <person name="Kim E."/>
            <person name="Koreny L."/>
            <person name="Kroth P.G."/>
            <person name="Liu Y."/>
            <person name="Malik S.B."/>
            <person name="Maier U.G."/>
            <person name="McRose D."/>
            <person name="Mock T."/>
            <person name="Neilson J.A."/>
            <person name="Onodera N.T."/>
            <person name="Poole A.M."/>
            <person name="Pritham E.J."/>
            <person name="Richards T.A."/>
            <person name="Rocap G."/>
            <person name="Roy S.W."/>
            <person name="Sarai C."/>
            <person name="Schaack S."/>
            <person name="Shirato S."/>
            <person name="Slamovits C.H."/>
            <person name="Spencer D.F."/>
            <person name="Suzuki S."/>
            <person name="Worden A.Z."/>
            <person name="Zauner S."/>
            <person name="Barry K."/>
            <person name="Bell C."/>
            <person name="Bharti A.K."/>
            <person name="Crow J.A."/>
            <person name="Grimwood J."/>
            <person name="Kramer R."/>
            <person name="Lindquist E."/>
            <person name="Lucas S."/>
            <person name="Salamov A."/>
            <person name="McFadden G.I."/>
            <person name="Lane C.E."/>
            <person name="Keeling P.J."/>
            <person name="Gray M.W."/>
            <person name="Grigoriev I.V."/>
            <person name="Archibald J.M."/>
        </authorList>
    </citation>
    <scope>NUCLEOTIDE SEQUENCE</scope>
    <source>
        <strain evidence="1 3">CCMP2712</strain>
    </source>
</reference>
<organism evidence="1">
    <name type="scientific">Guillardia theta (strain CCMP2712)</name>
    <name type="common">Cryptophyte</name>
    <dbReference type="NCBI Taxonomy" id="905079"/>
    <lineage>
        <taxon>Eukaryota</taxon>
        <taxon>Cryptophyceae</taxon>
        <taxon>Pyrenomonadales</taxon>
        <taxon>Geminigeraceae</taxon>
        <taxon>Guillardia</taxon>
    </lineage>
</organism>
<name>L1IKQ5_GUITC</name>
<evidence type="ECO:0000313" key="3">
    <source>
        <dbReference type="Proteomes" id="UP000011087"/>
    </source>
</evidence>
<dbReference type="Proteomes" id="UP000011087">
    <property type="component" value="Unassembled WGS sequence"/>
</dbReference>
<proteinExistence type="predicted"/>
<dbReference type="GeneID" id="17293094"/>
<evidence type="ECO:0000313" key="1">
    <source>
        <dbReference type="EMBL" id="EKX36375.1"/>
    </source>
</evidence>
<dbReference type="PaxDb" id="55529-EKX36375"/>
<feature type="non-terminal residue" evidence="1">
    <location>
        <position position="122"/>
    </location>
</feature>
<evidence type="ECO:0000313" key="2">
    <source>
        <dbReference type="EnsemblProtists" id="EKX36375"/>
    </source>
</evidence>
<dbReference type="AlphaFoldDB" id="L1IKQ5"/>
<keyword evidence="3" id="KW-1185">Reference proteome</keyword>
<reference evidence="3" key="2">
    <citation type="submission" date="2012-11" db="EMBL/GenBank/DDBJ databases">
        <authorList>
            <person name="Kuo A."/>
            <person name="Curtis B.A."/>
            <person name="Tanifuji G."/>
            <person name="Burki F."/>
            <person name="Gruber A."/>
            <person name="Irimia M."/>
            <person name="Maruyama S."/>
            <person name="Arias M.C."/>
            <person name="Ball S.G."/>
            <person name="Gile G.H."/>
            <person name="Hirakawa Y."/>
            <person name="Hopkins J.F."/>
            <person name="Rensing S.A."/>
            <person name="Schmutz J."/>
            <person name="Symeonidi A."/>
            <person name="Elias M."/>
            <person name="Eveleigh R.J."/>
            <person name="Herman E.K."/>
            <person name="Klute M.J."/>
            <person name="Nakayama T."/>
            <person name="Obornik M."/>
            <person name="Reyes-Prieto A."/>
            <person name="Armbrust E.V."/>
            <person name="Aves S.J."/>
            <person name="Beiko R.G."/>
            <person name="Coutinho P."/>
            <person name="Dacks J.B."/>
            <person name="Durnford D.G."/>
            <person name="Fast N.M."/>
            <person name="Green B.R."/>
            <person name="Grisdale C."/>
            <person name="Hempe F."/>
            <person name="Henrissat B."/>
            <person name="Hoppner M.P."/>
            <person name="Ishida K.-I."/>
            <person name="Kim E."/>
            <person name="Koreny L."/>
            <person name="Kroth P.G."/>
            <person name="Liu Y."/>
            <person name="Malik S.-B."/>
            <person name="Maier U.G."/>
            <person name="McRose D."/>
            <person name="Mock T."/>
            <person name="Neilson J.A."/>
            <person name="Onodera N.T."/>
            <person name="Poole A.M."/>
            <person name="Pritham E.J."/>
            <person name="Richards T.A."/>
            <person name="Rocap G."/>
            <person name="Roy S.W."/>
            <person name="Sarai C."/>
            <person name="Schaack S."/>
            <person name="Shirato S."/>
            <person name="Slamovits C.H."/>
            <person name="Spencer D.F."/>
            <person name="Suzuki S."/>
            <person name="Worden A.Z."/>
            <person name="Zauner S."/>
            <person name="Barry K."/>
            <person name="Bell C."/>
            <person name="Bharti A.K."/>
            <person name="Crow J.A."/>
            <person name="Grimwood J."/>
            <person name="Kramer R."/>
            <person name="Lindquist E."/>
            <person name="Lucas S."/>
            <person name="Salamov A."/>
            <person name="McFadden G.I."/>
            <person name="Lane C.E."/>
            <person name="Keeling P.J."/>
            <person name="Gray M.W."/>
            <person name="Grigoriev I.V."/>
            <person name="Archibald J.M."/>
        </authorList>
    </citation>
    <scope>NUCLEOTIDE SEQUENCE</scope>
    <source>
        <strain evidence="3">CCMP2712</strain>
    </source>
</reference>
<dbReference type="HOGENOM" id="CLU_2032698_0_0_1"/>
<protein>
    <submittedName>
        <fullName evidence="1 2">Uncharacterized protein</fullName>
    </submittedName>
</protein>